<dbReference type="RefSeq" id="XP_021854744.2">
    <property type="nucleotide sequence ID" value="XM_021999052.2"/>
</dbReference>
<evidence type="ECO:0000313" key="4">
    <source>
        <dbReference type="RefSeq" id="XP_021854744.2"/>
    </source>
</evidence>
<sequence length="143" mass="15311">MNQVPEPPAEVPVSVPQTPNETPPPLLPRRGVDSLSYKQSPLPKCNCLPEGPFGFGSGPASVTDVSKTPDVTLTRKGPHMNVVDKLEQGHQIVGDGPGSAQGRLRSLGCASRLVIFLALQAVGHPSVLGFWFLLYSQNFPKLF</sequence>
<name>A0A9R0ISF1_SPIOL</name>
<proteinExistence type="predicted"/>
<feature type="transmembrane region" description="Helical" evidence="2">
    <location>
        <begin position="113"/>
        <end position="134"/>
    </location>
</feature>
<protein>
    <submittedName>
        <fullName evidence="4">Uncharacterized protein isoform X1</fullName>
    </submittedName>
</protein>
<dbReference type="GeneID" id="110794103"/>
<keyword evidence="3" id="KW-1185">Reference proteome</keyword>
<evidence type="ECO:0000256" key="2">
    <source>
        <dbReference type="SAM" id="Phobius"/>
    </source>
</evidence>
<dbReference type="Proteomes" id="UP000813463">
    <property type="component" value="Chromosome 3"/>
</dbReference>
<feature type="region of interest" description="Disordered" evidence="1">
    <location>
        <begin position="1"/>
        <end position="34"/>
    </location>
</feature>
<dbReference type="AlphaFoldDB" id="A0A9R0ISF1"/>
<keyword evidence="2" id="KW-0472">Membrane</keyword>
<dbReference type="KEGG" id="soe:110794103"/>
<organism evidence="3 4">
    <name type="scientific">Spinacia oleracea</name>
    <name type="common">Spinach</name>
    <dbReference type="NCBI Taxonomy" id="3562"/>
    <lineage>
        <taxon>Eukaryota</taxon>
        <taxon>Viridiplantae</taxon>
        <taxon>Streptophyta</taxon>
        <taxon>Embryophyta</taxon>
        <taxon>Tracheophyta</taxon>
        <taxon>Spermatophyta</taxon>
        <taxon>Magnoliopsida</taxon>
        <taxon>eudicotyledons</taxon>
        <taxon>Gunneridae</taxon>
        <taxon>Pentapetalae</taxon>
        <taxon>Caryophyllales</taxon>
        <taxon>Chenopodiaceae</taxon>
        <taxon>Chenopodioideae</taxon>
        <taxon>Anserineae</taxon>
        <taxon>Spinacia</taxon>
    </lineage>
</organism>
<evidence type="ECO:0000313" key="3">
    <source>
        <dbReference type="Proteomes" id="UP000813463"/>
    </source>
</evidence>
<gene>
    <name evidence="4" type="primary">LOC110794103</name>
</gene>
<accession>A0A9R0ISF1</accession>
<evidence type="ECO:0000256" key="1">
    <source>
        <dbReference type="SAM" id="MobiDB-lite"/>
    </source>
</evidence>
<reference evidence="4" key="2">
    <citation type="submission" date="2025-08" db="UniProtKB">
        <authorList>
            <consortium name="RefSeq"/>
        </authorList>
    </citation>
    <scope>IDENTIFICATION</scope>
    <source>
        <tissue evidence="4">Leaf</tissue>
    </source>
</reference>
<keyword evidence="2" id="KW-1133">Transmembrane helix</keyword>
<keyword evidence="2" id="KW-0812">Transmembrane</keyword>
<feature type="compositionally biased region" description="Pro residues" evidence="1">
    <location>
        <begin position="1"/>
        <end position="10"/>
    </location>
</feature>
<reference evidence="3" key="1">
    <citation type="journal article" date="2021" name="Nat. Commun.">
        <title>Genomic analyses provide insights into spinach domestication and the genetic basis of agronomic traits.</title>
        <authorList>
            <person name="Cai X."/>
            <person name="Sun X."/>
            <person name="Xu C."/>
            <person name="Sun H."/>
            <person name="Wang X."/>
            <person name="Ge C."/>
            <person name="Zhang Z."/>
            <person name="Wang Q."/>
            <person name="Fei Z."/>
            <person name="Jiao C."/>
            <person name="Wang Q."/>
        </authorList>
    </citation>
    <scope>NUCLEOTIDE SEQUENCE [LARGE SCALE GENOMIC DNA]</scope>
    <source>
        <strain evidence="3">cv. Varoflay</strain>
    </source>
</reference>